<dbReference type="eggNOG" id="COG1559">
    <property type="taxonomic scope" value="Bacteria"/>
</dbReference>
<reference evidence="2 3" key="1">
    <citation type="submission" date="2010-02" db="EMBL/GenBank/DDBJ databases">
        <authorList>
            <person name="Weinstock G."/>
            <person name="Sodergren E."/>
            <person name="Clifton S."/>
            <person name="Fulton L."/>
            <person name="Fulton B."/>
            <person name="Courtney L."/>
            <person name="Fronick C."/>
            <person name="Harrison M."/>
            <person name="Strong C."/>
            <person name="Farmer C."/>
            <person name="Delahaunty K."/>
            <person name="Markovic C."/>
            <person name="Hall O."/>
            <person name="Minx P."/>
            <person name="Tomlinson C."/>
            <person name="Mitreva M."/>
            <person name="Nelson J."/>
            <person name="Hou S."/>
            <person name="Wollam A."/>
            <person name="Pepin K.H."/>
            <person name="Johnson M."/>
            <person name="Bhonagiri V."/>
            <person name="Zhang X."/>
            <person name="Suruliraj S."/>
            <person name="Warren W."/>
            <person name="Chinwalla A."/>
            <person name="Mardis E.R."/>
            <person name="Wilson R.K."/>
        </authorList>
    </citation>
    <scope>NUCLEOTIDE SEQUENCE [LARGE SCALE GENOMIC DNA]</scope>
    <source>
        <strain evidence="2 3">DSM 2876</strain>
    </source>
</reference>
<organism evidence="2 3">
    <name type="scientific">Eshraghiella crossota DSM 2876</name>
    <dbReference type="NCBI Taxonomy" id="511680"/>
    <lineage>
        <taxon>Bacteria</taxon>
        <taxon>Bacillati</taxon>
        <taxon>Bacillota</taxon>
        <taxon>Clostridia</taxon>
        <taxon>Lachnospirales</taxon>
        <taxon>Lachnospiraceae</taxon>
        <taxon>Eshraghiella</taxon>
    </lineage>
</organism>
<dbReference type="Proteomes" id="UP000006238">
    <property type="component" value="Unassembled WGS sequence"/>
</dbReference>
<dbReference type="EMBL" id="ABWN01000030">
    <property type="protein sequence ID" value="EFF68289.1"/>
    <property type="molecule type" value="Genomic_DNA"/>
</dbReference>
<dbReference type="Pfam" id="PF02618">
    <property type="entry name" value="YceG"/>
    <property type="match status" value="1"/>
</dbReference>
<gene>
    <name evidence="2" type="ORF">BUTYVIB_01560</name>
</gene>
<dbReference type="RefSeq" id="WP_005603225.1">
    <property type="nucleotide sequence ID" value="NZ_GG663524.1"/>
</dbReference>
<feature type="transmembrane region" description="Helical" evidence="1">
    <location>
        <begin position="6"/>
        <end position="29"/>
    </location>
</feature>
<keyword evidence="1" id="KW-1133">Transmembrane helix</keyword>
<dbReference type="GeneID" id="98918214"/>
<evidence type="ECO:0000313" key="2">
    <source>
        <dbReference type="EMBL" id="EFF68289.1"/>
    </source>
</evidence>
<evidence type="ECO:0000256" key="1">
    <source>
        <dbReference type="SAM" id="Phobius"/>
    </source>
</evidence>
<evidence type="ECO:0000313" key="3">
    <source>
        <dbReference type="Proteomes" id="UP000006238"/>
    </source>
</evidence>
<dbReference type="HOGENOM" id="CLU_102866_1_1_9"/>
<evidence type="ECO:0008006" key="4">
    <source>
        <dbReference type="Google" id="ProtNLM"/>
    </source>
</evidence>
<keyword evidence="1" id="KW-0472">Membrane</keyword>
<protein>
    <recommendedName>
        <fullName evidence="4">Aminodeoxychorismate lyase</fullName>
    </recommendedName>
</protein>
<comment type="caution">
    <text evidence="2">The sequence shown here is derived from an EMBL/GenBank/DDBJ whole genome shotgun (WGS) entry which is preliminary data.</text>
</comment>
<keyword evidence="3" id="KW-1185">Reference proteome</keyword>
<keyword evidence="1" id="KW-0812">Transmembrane</keyword>
<proteinExistence type="predicted"/>
<accession>D4S0E1</accession>
<dbReference type="Gene3D" id="3.30.1490.480">
    <property type="entry name" value="Endolytic murein transglycosylase"/>
    <property type="match status" value="1"/>
</dbReference>
<name>D4S0E1_9FIRM</name>
<sequence>METKKLAGGILSVSVKACITVLTIVLLYLAGRKAFDFGTAVFDEKSMDAKGSGYDVMVTIPSGATNNDVADILLNNGLIDNKGLFLVQLKLSDYSGKIIPGSYVLSTTMKPTEMMTILGTEKKETESSNE</sequence>
<dbReference type="AlphaFoldDB" id="D4S0E1"/>
<dbReference type="STRING" id="45851.BHV86_09960"/>
<dbReference type="InterPro" id="IPR003770">
    <property type="entry name" value="MLTG-like"/>
</dbReference>